<accession>Q3IBK3</accession>
<protein>
    <recommendedName>
        <fullName evidence="1">Zinc finger Ogr/Delta-type domain-containing protein</fullName>
    </recommendedName>
</protein>
<dbReference type="EMBL" id="CT025836">
    <property type="protein sequence ID" value="CAJ31200.1"/>
    <property type="molecule type" value="Genomic_DNA"/>
</dbReference>
<gene>
    <name evidence="2" type="ORF">ws7f8_7</name>
</gene>
<organism evidence="2">
    <name type="scientific">uncultured sulfate-reducing bacterium</name>
    <dbReference type="NCBI Taxonomy" id="153939"/>
    <lineage>
        <taxon>Bacteria</taxon>
        <taxon>environmental samples</taxon>
    </lineage>
</organism>
<sequence length="94" mass="10899">MADISRTCPHCGSHLEKWRVPEDASWSEEFFFVCFNDDCSYYKEGWEWMKQQYNQRASYRHAVNPTSGGVLPLPVWSDSATREMIVDDAEGEGE</sequence>
<evidence type="ECO:0000313" key="2">
    <source>
        <dbReference type="EMBL" id="CAJ31200.1"/>
    </source>
</evidence>
<reference evidence="2" key="1">
    <citation type="journal article" date="2005" name="J. Bacteriol.">
        <title>Clustered genes related to sulfate respiration in uncultured prokaryotes support the theory of their concomitant horizontal transfer.</title>
        <authorList>
            <person name="Mussmann M."/>
            <person name="Richter M."/>
            <person name="Lombardot T."/>
            <person name="Meyerdierks A."/>
            <person name="Kuever J."/>
            <person name="Kube M."/>
            <person name="Glockner F.O."/>
            <person name="Amann R."/>
        </authorList>
    </citation>
    <scope>NUCLEOTIDE SEQUENCE</scope>
</reference>
<feature type="domain" description="Zinc finger Ogr/Delta-type" evidence="1">
    <location>
        <begin position="7"/>
        <end position="50"/>
    </location>
</feature>
<dbReference type="InterPro" id="IPR007684">
    <property type="entry name" value="Znf_Ogr/Delta"/>
</dbReference>
<dbReference type="AlphaFoldDB" id="Q3IBK3"/>
<proteinExistence type="predicted"/>
<dbReference type="Pfam" id="PF04606">
    <property type="entry name" value="Ogr_Delta"/>
    <property type="match status" value="1"/>
</dbReference>
<evidence type="ECO:0000259" key="1">
    <source>
        <dbReference type="Pfam" id="PF04606"/>
    </source>
</evidence>
<name>Q3IBK3_9BACT</name>